<organism evidence="2 3">
    <name type="scientific">Methanocalculus taiwanensis</name>
    <dbReference type="NCBI Taxonomy" id="106207"/>
    <lineage>
        <taxon>Archaea</taxon>
        <taxon>Methanobacteriati</taxon>
        <taxon>Methanobacteriota</taxon>
        <taxon>Stenosarchaea group</taxon>
        <taxon>Methanomicrobia</taxon>
        <taxon>Methanomicrobiales</taxon>
        <taxon>Methanocalculaceae</taxon>
        <taxon>Methanocalculus</taxon>
    </lineage>
</organism>
<dbReference type="Pfam" id="PF09997">
    <property type="entry name" value="DUF2238"/>
    <property type="match status" value="1"/>
</dbReference>
<evidence type="ECO:0008006" key="4">
    <source>
        <dbReference type="Google" id="ProtNLM"/>
    </source>
</evidence>
<dbReference type="EMBL" id="VOTZ01000016">
    <property type="protein sequence ID" value="MCQ1538889.1"/>
    <property type="molecule type" value="Genomic_DNA"/>
</dbReference>
<dbReference type="Proteomes" id="UP001524383">
    <property type="component" value="Unassembled WGS sequence"/>
</dbReference>
<keyword evidence="1" id="KW-0472">Membrane</keyword>
<name>A0ABD4TM86_9EURY</name>
<comment type="caution">
    <text evidence="2">The sequence shown here is derived from an EMBL/GenBank/DDBJ whole genome shotgun (WGS) entry which is preliminary data.</text>
</comment>
<keyword evidence="3" id="KW-1185">Reference proteome</keyword>
<dbReference type="AlphaFoldDB" id="A0ABD4TM86"/>
<keyword evidence="1" id="KW-1133">Transmembrane helix</keyword>
<evidence type="ECO:0000256" key="1">
    <source>
        <dbReference type="SAM" id="Phobius"/>
    </source>
</evidence>
<evidence type="ECO:0000313" key="2">
    <source>
        <dbReference type="EMBL" id="MCQ1538889.1"/>
    </source>
</evidence>
<feature type="transmembrane region" description="Helical" evidence="1">
    <location>
        <begin position="6"/>
        <end position="28"/>
    </location>
</feature>
<feature type="transmembrane region" description="Helical" evidence="1">
    <location>
        <begin position="40"/>
        <end position="59"/>
    </location>
</feature>
<feature type="transmembrane region" description="Helical" evidence="1">
    <location>
        <begin position="98"/>
        <end position="116"/>
    </location>
</feature>
<proteinExistence type="predicted"/>
<sequence>MIGDTTRLLVVIASMLLILLPSLSERLLSIKLPDGTKMAVAIALLFHVAGGINQYYWIYAPYYDKIAHCISGFALGLVLFSFFLYLAGKGIRMPLSNVYAGIILLVFCFGVFWEIIELSIDALIGSTYNLGVVDTFFDMAGNTLGSLGAVFYAKYVMQSMPSNI</sequence>
<accession>A0ABD4TM86</accession>
<keyword evidence="1" id="KW-0812">Transmembrane</keyword>
<gene>
    <name evidence="2" type="ORF">FTO68_07830</name>
</gene>
<reference evidence="2 3" key="1">
    <citation type="submission" date="2019-08" db="EMBL/GenBank/DDBJ databases">
        <authorList>
            <person name="Chen S.-C."/>
            <person name="Lai M.-C."/>
            <person name="You Y.-T."/>
        </authorList>
    </citation>
    <scope>NUCLEOTIDE SEQUENCE [LARGE SCALE GENOMIC DNA]</scope>
    <source>
        <strain evidence="2 3">P2F9704a</strain>
    </source>
</reference>
<protein>
    <recommendedName>
        <fullName evidence="4">DUF2238 domain-containing protein</fullName>
    </recommendedName>
</protein>
<evidence type="ECO:0000313" key="3">
    <source>
        <dbReference type="Proteomes" id="UP001524383"/>
    </source>
</evidence>
<feature type="transmembrane region" description="Helical" evidence="1">
    <location>
        <begin position="65"/>
        <end position="86"/>
    </location>
</feature>
<dbReference type="RefSeq" id="WP_255332844.1">
    <property type="nucleotide sequence ID" value="NZ_VOTZ01000016.1"/>
</dbReference>
<dbReference type="InterPro" id="IPR014509">
    <property type="entry name" value="YjdF-like"/>
</dbReference>